<keyword evidence="2" id="KW-1185">Reference proteome</keyword>
<dbReference type="Gene3D" id="3.80.10.10">
    <property type="entry name" value="Ribonuclease Inhibitor"/>
    <property type="match status" value="1"/>
</dbReference>
<accession>A0A8J5CYH2</accession>
<proteinExistence type="predicted"/>
<gene>
    <name evidence="1" type="ORF">GWK47_043793</name>
</gene>
<name>A0A8J5CYH2_CHIOP</name>
<dbReference type="InterPro" id="IPR032675">
    <property type="entry name" value="LRR_dom_sf"/>
</dbReference>
<dbReference type="EMBL" id="JACEEZ010009020">
    <property type="protein sequence ID" value="KAG0722837.1"/>
    <property type="molecule type" value="Genomic_DNA"/>
</dbReference>
<protein>
    <recommendedName>
        <fullName evidence="3">F-box domain-containing protein</fullName>
    </recommendedName>
</protein>
<dbReference type="AlphaFoldDB" id="A0A8J5CYH2"/>
<reference evidence="1" key="1">
    <citation type="submission" date="2020-07" db="EMBL/GenBank/DDBJ databases">
        <title>The High-quality genome of the commercially important snow crab, Chionoecetes opilio.</title>
        <authorList>
            <person name="Jeong J.-H."/>
            <person name="Ryu S."/>
        </authorList>
    </citation>
    <scope>NUCLEOTIDE SEQUENCE</scope>
    <source>
        <strain evidence="1">MADBK_172401_WGS</strain>
        <tissue evidence="1">Digestive gland</tissue>
    </source>
</reference>
<comment type="caution">
    <text evidence="1">The sequence shown here is derived from an EMBL/GenBank/DDBJ whole genome shotgun (WGS) entry which is preliminary data.</text>
</comment>
<organism evidence="1 2">
    <name type="scientific">Chionoecetes opilio</name>
    <name type="common">Atlantic snow crab</name>
    <name type="synonym">Cancer opilio</name>
    <dbReference type="NCBI Taxonomy" id="41210"/>
    <lineage>
        <taxon>Eukaryota</taxon>
        <taxon>Metazoa</taxon>
        <taxon>Ecdysozoa</taxon>
        <taxon>Arthropoda</taxon>
        <taxon>Crustacea</taxon>
        <taxon>Multicrustacea</taxon>
        <taxon>Malacostraca</taxon>
        <taxon>Eumalacostraca</taxon>
        <taxon>Eucarida</taxon>
        <taxon>Decapoda</taxon>
        <taxon>Pleocyemata</taxon>
        <taxon>Brachyura</taxon>
        <taxon>Eubrachyura</taxon>
        <taxon>Majoidea</taxon>
        <taxon>Majidae</taxon>
        <taxon>Chionoecetes</taxon>
    </lineage>
</organism>
<dbReference type="PANTHER" id="PTHR20872:SF1">
    <property type="entry name" value="F-BOX DOMAIN-CONTAINING PROTEIN"/>
    <property type="match status" value="1"/>
</dbReference>
<evidence type="ECO:0000313" key="2">
    <source>
        <dbReference type="Proteomes" id="UP000770661"/>
    </source>
</evidence>
<evidence type="ECO:0000313" key="1">
    <source>
        <dbReference type="EMBL" id="KAG0722837.1"/>
    </source>
</evidence>
<evidence type="ECO:0008006" key="3">
    <source>
        <dbReference type="Google" id="ProtNLM"/>
    </source>
</evidence>
<sequence>MQRVPLFTDDIGTKSVPGRKFEEEEELDPNHVFSEWHLLPDLLLERVLQYLTLSQRDTASQTKTFAPGQVCVRWSQAFHYPRVWYTFELHDTLLTKRKFNYCAGWQKLLDHIRASTFLTKKGRHIRTLIFQPMSNLFNLYEFLNIALYLHHHCPGTLVHVHTVRFHFACLVTERSEEVVFGTGGQILAMFKQVMGVFAMLHTLELRDLMLDGCEGIHLLDDVCVMCCETLKTLVLINLTKMSHTLIHPAAFINLQTLVISPQVMTSWSYWVSRGLCNLHIVQNKYTDHGKSLGYKVWKACRAGNPRLRVHLCLEGPCKKEIIWQPRAPVKSIVYDSPYAKISTRVMMAAVERYKQDLEVFAHMQLPRFHMGGSFHDRADSALVLLVRQCPYLHTLVRTLMLKSDDNTM</sequence>
<dbReference type="Proteomes" id="UP000770661">
    <property type="component" value="Unassembled WGS sequence"/>
</dbReference>
<dbReference type="PANTHER" id="PTHR20872">
    <property type="match status" value="1"/>
</dbReference>
<dbReference type="OrthoDB" id="9974792at2759"/>